<reference evidence="3 4" key="2">
    <citation type="journal article" date="2010" name="Nature">
        <title>Comparative genomics reveals mobile pathogenicity chromosomes in Fusarium.</title>
        <authorList>
            <person name="Ma L.J."/>
            <person name="van der Does H.C."/>
            <person name="Borkovich K.A."/>
            <person name="Coleman J.J."/>
            <person name="Daboussi M.J."/>
            <person name="Di Pietro A."/>
            <person name="Dufresne M."/>
            <person name="Freitag M."/>
            <person name="Grabherr M."/>
            <person name="Henrissat B."/>
            <person name="Houterman P.M."/>
            <person name="Kang S."/>
            <person name="Shim W.B."/>
            <person name="Woloshuk C."/>
            <person name="Xie X."/>
            <person name="Xu J.R."/>
            <person name="Antoniw J."/>
            <person name="Baker S.E."/>
            <person name="Bluhm B.H."/>
            <person name="Breakspear A."/>
            <person name="Brown D.W."/>
            <person name="Butchko R.A."/>
            <person name="Chapman S."/>
            <person name="Coulson R."/>
            <person name="Coutinho P.M."/>
            <person name="Danchin E.G."/>
            <person name="Diener A."/>
            <person name="Gale L.R."/>
            <person name="Gardiner D.M."/>
            <person name="Goff S."/>
            <person name="Hammond-Kosack K.E."/>
            <person name="Hilburn K."/>
            <person name="Hua-Van A."/>
            <person name="Jonkers W."/>
            <person name="Kazan K."/>
            <person name="Kodira C.D."/>
            <person name="Koehrsen M."/>
            <person name="Kumar L."/>
            <person name="Lee Y.H."/>
            <person name="Li L."/>
            <person name="Manners J.M."/>
            <person name="Miranda-Saavedra D."/>
            <person name="Mukherjee M."/>
            <person name="Park G."/>
            <person name="Park J."/>
            <person name="Park S.Y."/>
            <person name="Proctor R.H."/>
            <person name="Regev A."/>
            <person name="Ruiz-Roldan M.C."/>
            <person name="Sain D."/>
            <person name="Sakthikumar S."/>
            <person name="Sykes S."/>
            <person name="Schwartz D.C."/>
            <person name="Turgeon B.G."/>
            <person name="Wapinski I."/>
            <person name="Yoder O."/>
            <person name="Young S."/>
            <person name="Zeng Q."/>
            <person name="Zhou S."/>
            <person name="Galagan J."/>
            <person name="Cuomo C.A."/>
            <person name="Kistler H.C."/>
            <person name="Rep M."/>
        </authorList>
    </citation>
    <scope>GENOME REANNOTATION</scope>
    <source>
        <strain evidence="4">ATCC MYA-4620 / CBS 123657 / FGSC 9075 / NRRL 31084 / PH-1</strain>
        <strain evidence="3">PH-1 / ATCC MYA-4620 / FGSC 9075 / NRRL 31084</strain>
    </source>
</reference>
<reference evidence="2 4" key="3">
    <citation type="journal article" date="2015" name="BMC Genomics">
        <title>The completed genome sequence of the pathogenic ascomycete fungus Fusarium graminearum.</title>
        <authorList>
            <person name="King R."/>
            <person name="Urban M."/>
            <person name="Hammond-Kosack M.C."/>
            <person name="Hassani-Pak K."/>
            <person name="Hammond-Kosack K.E."/>
        </authorList>
    </citation>
    <scope>NUCLEOTIDE SEQUENCE [LARGE SCALE GENOMIC DNA]</scope>
    <source>
        <strain evidence="4">ATCC MYA-4620 / CBS 123657 / FGSC 9075 / NRRL 31084 / PH-1</strain>
        <strain evidence="2">PH-1</strain>
    </source>
</reference>
<evidence type="ECO:0000313" key="4">
    <source>
        <dbReference type="Proteomes" id="UP000070720"/>
    </source>
</evidence>
<accession>A0A098DTM0</accession>
<dbReference type="VEuPathDB" id="FungiDB:FGRAMPH1_01G24561"/>
<name>A0A098DTM0_GIBZE</name>
<proteinExistence type="predicted"/>
<dbReference type="EnsemblFungi" id="CEF84699">
    <property type="protein sequence ID" value="CEF84699"/>
    <property type="gene ID" value="FGRRES_20362"/>
</dbReference>
<gene>
    <name evidence="2" type="ORF">FGRAMPH1_01T24561</name>
</gene>
<dbReference type="Proteomes" id="UP000070720">
    <property type="component" value="Chromosome 4"/>
</dbReference>
<evidence type="ECO:0000313" key="2">
    <source>
        <dbReference type="EMBL" id="CEF84699.1"/>
    </source>
</evidence>
<dbReference type="AlphaFoldDB" id="A0A098DTM0"/>
<sequence length="61" mass="6772">MSIPMFKSTSVPISQQPDAREPCCLFAYTQTHSRDKQDVVTALYLVGLLAFELPVGIVDEN</sequence>
<keyword evidence="1" id="KW-0812">Transmembrane</keyword>
<evidence type="ECO:0000256" key="1">
    <source>
        <dbReference type="SAM" id="Phobius"/>
    </source>
</evidence>
<keyword evidence="1" id="KW-0472">Membrane</keyword>
<accession>A0A0E0SE36</accession>
<dbReference type="EMBL" id="HG970335">
    <property type="protein sequence ID" value="CEF84699.1"/>
    <property type="molecule type" value="Genomic_DNA"/>
</dbReference>
<protein>
    <submittedName>
        <fullName evidence="2">Chromosome 4, complete genome</fullName>
    </submittedName>
</protein>
<keyword evidence="4" id="KW-1185">Reference proteome</keyword>
<feature type="transmembrane region" description="Helical" evidence="1">
    <location>
        <begin position="39"/>
        <end position="58"/>
    </location>
</feature>
<organism evidence="2 4">
    <name type="scientific">Gibberella zeae (strain ATCC MYA-4620 / CBS 123657 / FGSC 9075 / NRRL 31084 / PH-1)</name>
    <name type="common">Wheat head blight fungus</name>
    <name type="synonym">Fusarium graminearum</name>
    <dbReference type="NCBI Taxonomy" id="229533"/>
    <lineage>
        <taxon>Eukaryota</taxon>
        <taxon>Fungi</taxon>
        <taxon>Dikarya</taxon>
        <taxon>Ascomycota</taxon>
        <taxon>Pezizomycotina</taxon>
        <taxon>Sordariomycetes</taxon>
        <taxon>Hypocreomycetidae</taxon>
        <taxon>Hypocreales</taxon>
        <taxon>Nectriaceae</taxon>
        <taxon>Fusarium</taxon>
    </lineage>
</organism>
<dbReference type="InParanoid" id="A0A098DTM0"/>
<evidence type="ECO:0000313" key="3">
    <source>
        <dbReference type="EnsemblFungi" id="CEF84699"/>
    </source>
</evidence>
<keyword evidence="1" id="KW-1133">Transmembrane helix</keyword>
<reference evidence="3 4" key="1">
    <citation type="journal article" date="2007" name="Science">
        <title>The Fusarium graminearum genome reveals a link between localized polymorphism and pathogen specialization.</title>
        <authorList>
            <person name="Cuomo C.A."/>
            <person name="Gueldener U."/>
            <person name="Xu J.-R."/>
            <person name="Trail F."/>
            <person name="Turgeon B.G."/>
            <person name="Di Pietro A."/>
            <person name="Walton J.D."/>
            <person name="Ma L.-J."/>
            <person name="Baker S.E."/>
            <person name="Rep M."/>
            <person name="Adam G."/>
            <person name="Antoniw J."/>
            <person name="Baldwin T."/>
            <person name="Calvo S.E."/>
            <person name="Chang Y.-L."/>
            <person name="DeCaprio D."/>
            <person name="Gale L.R."/>
            <person name="Gnerre S."/>
            <person name="Goswami R.S."/>
            <person name="Hammond-Kosack K."/>
            <person name="Harris L.J."/>
            <person name="Hilburn K."/>
            <person name="Kennell J.C."/>
            <person name="Kroken S."/>
            <person name="Magnuson J.K."/>
            <person name="Mannhaupt G."/>
            <person name="Mauceli E.W."/>
            <person name="Mewes H.-W."/>
            <person name="Mitterbauer R."/>
            <person name="Muehlbauer G."/>
            <person name="Muensterkoetter M."/>
            <person name="Nelson D."/>
            <person name="O'Donnell K."/>
            <person name="Ouellet T."/>
            <person name="Qi W."/>
            <person name="Quesneville H."/>
            <person name="Roncero M.I.G."/>
            <person name="Seong K.-Y."/>
            <person name="Tetko I.V."/>
            <person name="Urban M."/>
            <person name="Waalwijk C."/>
            <person name="Ward T.J."/>
            <person name="Yao J."/>
            <person name="Birren B.W."/>
            <person name="Kistler H.C."/>
        </authorList>
    </citation>
    <scope>NUCLEOTIDE SEQUENCE [LARGE SCALE GENOMIC DNA]</scope>
    <source>
        <strain evidence="4">ATCC MYA-4620 / CBS 123657 / FGSC 9075 / NRRL 31084 / PH-1</strain>
        <strain evidence="3">PH-1 / ATCC MYA-4620 / FGSC 9075 / NRRL 31084</strain>
    </source>
</reference>
<reference evidence="3" key="4">
    <citation type="submission" date="2017-01" db="UniProtKB">
        <authorList>
            <consortium name="EnsemblFungi"/>
        </authorList>
    </citation>
    <scope>IDENTIFICATION</scope>
    <source>
        <strain evidence="3">PH-1 / ATCC MYA-4620 / FGSC 9075 / NRRL 31084</strain>
    </source>
</reference>